<comment type="caution">
    <text evidence="1">The sequence shown here is derived from an EMBL/GenBank/DDBJ whole genome shotgun (WGS) entry which is preliminary data.</text>
</comment>
<gene>
    <name evidence="1" type="ORF">BN9_063190</name>
</gene>
<dbReference type="InterPro" id="IPR016024">
    <property type="entry name" value="ARM-type_fold"/>
</dbReference>
<dbReference type="SUPFAM" id="SSF48371">
    <property type="entry name" value="ARM repeat"/>
    <property type="match status" value="1"/>
</dbReference>
<dbReference type="AlphaFoldDB" id="A0A024GFH5"/>
<dbReference type="Gene3D" id="1.25.10.10">
    <property type="entry name" value="Leucine-rich Repeat Variant"/>
    <property type="match status" value="1"/>
</dbReference>
<dbReference type="EMBL" id="CAIX01000098">
    <property type="protein sequence ID" value="CCI45422.1"/>
    <property type="molecule type" value="Genomic_DNA"/>
</dbReference>
<dbReference type="OrthoDB" id="116108at2759"/>
<dbReference type="InterPro" id="IPR011989">
    <property type="entry name" value="ARM-like"/>
</dbReference>
<dbReference type="Proteomes" id="UP000053237">
    <property type="component" value="Unassembled WGS sequence"/>
</dbReference>
<keyword evidence="2" id="KW-1185">Reference proteome</keyword>
<accession>A0A024GFH5</accession>
<proteinExistence type="predicted"/>
<reference evidence="1 2" key="1">
    <citation type="submission" date="2012-05" db="EMBL/GenBank/DDBJ databases">
        <title>Recombination and specialization in a pathogen metapopulation.</title>
        <authorList>
            <person name="Gardiner A."/>
            <person name="Kemen E."/>
            <person name="Schultz-Larsen T."/>
            <person name="MacLean D."/>
            <person name="Van Oosterhout C."/>
            <person name="Jones J.D.G."/>
        </authorList>
    </citation>
    <scope>NUCLEOTIDE SEQUENCE [LARGE SCALE GENOMIC DNA]</scope>
    <source>
        <strain evidence="1 2">Ac Nc2</strain>
    </source>
</reference>
<protein>
    <submittedName>
        <fullName evidence="1">Uncharacterized protein</fullName>
    </submittedName>
</protein>
<evidence type="ECO:0000313" key="2">
    <source>
        <dbReference type="Proteomes" id="UP000053237"/>
    </source>
</evidence>
<dbReference type="InParanoid" id="A0A024GFH5"/>
<evidence type="ECO:0000313" key="1">
    <source>
        <dbReference type="EMBL" id="CCI45422.1"/>
    </source>
</evidence>
<name>A0A024GFH5_9STRA</name>
<organism evidence="1 2">
    <name type="scientific">Albugo candida</name>
    <dbReference type="NCBI Taxonomy" id="65357"/>
    <lineage>
        <taxon>Eukaryota</taxon>
        <taxon>Sar</taxon>
        <taxon>Stramenopiles</taxon>
        <taxon>Oomycota</taxon>
        <taxon>Peronosporomycetes</taxon>
        <taxon>Albuginales</taxon>
        <taxon>Albuginaceae</taxon>
        <taxon>Albugo</taxon>
    </lineage>
</organism>
<sequence length="349" mass="39431">MGLHTPYMTFSNNSKACKRSDSRIASKAAKSKRTRCQSENAAMKFGADIDEPMELLGITLEQDTMQRFAPALPPAPYPVEPYHFQCTRMSTECTVQYLSDTLHECDVEFTVQPNRCKFKCVKYVQYHLLEFVIRIYSYADALLVEFQRRGGCLLLWDHLYRTIYTKLLPWVDRAAPACSQSSKGQKKIMSQDSFSAVLHKTLFDSKYECSTKSSGMQVLEKMVISNLRDIQREGCKAIACITQDKENASMVFGRNNMMEAILACASSSDVEMASGAMAALRNIVGAMLDTKEESAMGLLVKRVIETSRIRLENRTDSSQLLRQCSMTLAFLHARRMDSSPISLKTFITK</sequence>